<reference evidence="1" key="2">
    <citation type="submission" date="2025-08" db="UniProtKB">
        <authorList>
            <consortium name="Ensembl"/>
        </authorList>
    </citation>
    <scope>IDENTIFICATION</scope>
</reference>
<name>A0AC11DPD3_SHEEP</name>
<sequence length="415" mass="46015">MRPDGFPIGPRGGAPPPPDALERPGDGSCLTRRLAGRRAFERRREAASAMARLGHLLSVLGLVLCGATGLGLSAPPSPTPKKPIIGILMQKCHNKNMRALGKYYIAASYVKFLESAGARVVPVRLDLKNEEYEKLFKSINGVLFPGGSVNLMRSGYARVAKTFYNLSIKVLVLLHPVAALSYFLVRHLILDSREPSSSADQPSVLGLINVNQALMVADFGEGDYFPVWGTCLGFEELIYLVSGESLLTLTDTVGIKLPLNFSRGTLQSRMFQNFPADLLLSLAVEPLTAHFHKWSLSVMNFTKNEKLKAFFNILTTNTDGNIDFISTMEGNQYPIYGVQWHPEKAPYEWGQLRGISHAPNAVKAAFYLAEFFVAEARKSNHHFQSDVEENKALIYQYRPTYTGNVSSFQQSYIFD</sequence>
<reference evidence="1" key="1">
    <citation type="submission" date="2020-11" db="EMBL/GenBank/DDBJ databases">
        <authorList>
            <person name="Davenport K.M."/>
            <person name="Bickhart D.M."/>
            <person name="Smith T.P.L."/>
            <person name="Murdoch B.M."/>
            <person name="Rosen B.D."/>
        </authorList>
    </citation>
    <scope>NUCLEOTIDE SEQUENCE [LARGE SCALE GENOMIC DNA]</scope>
    <source>
        <strain evidence="1">OAR_USU_Benz2616</strain>
    </source>
</reference>
<evidence type="ECO:0000313" key="1">
    <source>
        <dbReference type="Ensembl" id="ENSOARP00020048037.1"/>
    </source>
</evidence>
<proteinExistence type="predicted"/>
<dbReference type="Ensembl" id="ENSOART00020058144.1">
    <property type="protein sequence ID" value="ENSOARP00020048037.1"/>
    <property type="gene ID" value="ENSOARG00020025795.2"/>
</dbReference>
<organism evidence="1">
    <name type="scientific">Ovis aries</name>
    <name type="common">Sheep</name>
    <dbReference type="NCBI Taxonomy" id="9940"/>
    <lineage>
        <taxon>Eukaryota</taxon>
        <taxon>Metazoa</taxon>
        <taxon>Chordata</taxon>
        <taxon>Craniata</taxon>
        <taxon>Vertebrata</taxon>
        <taxon>Euteleostomi</taxon>
        <taxon>Mammalia</taxon>
        <taxon>Eutheria</taxon>
        <taxon>Laurasiatheria</taxon>
        <taxon>Artiodactyla</taxon>
        <taxon>Ruminantia</taxon>
        <taxon>Pecora</taxon>
        <taxon>Bovidae</taxon>
        <taxon>Caprinae</taxon>
        <taxon>Ovis</taxon>
    </lineage>
</organism>
<accession>A0AC11DPD3</accession>
<protein>
    <submittedName>
        <fullName evidence="1">Gamma-glutamyl hydrolase</fullName>
    </submittedName>
</protein>
<reference evidence="1" key="3">
    <citation type="submission" date="2025-09" db="UniProtKB">
        <authorList>
            <consortium name="Ensembl"/>
        </authorList>
    </citation>
    <scope>IDENTIFICATION</scope>
</reference>
<gene>
    <name evidence="1" type="primary">GGH</name>
</gene>